<dbReference type="Proteomes" id="UP000663823">
    <property type="component" value="Unassembled WGS sequence"/>
</dbReference>
<proteinExistence type="predicted"/>
<organism evidence="1 3">
    <name type="scientific">Rotaria sordida</name>
    <dbReference type="NCBI Taxonomy" id="392033"/>
    <lineage>
        <taxon>Eukaryota</taxon>
        <taxon>Metazoa</taxon>
        <taxon>Spiralia</taxon>
        <taxon>Gnathifera</taxon>
        <taxon>Rotifera</taxon>
        <taxon>Eurotatoria</taxon>
        <taxon>Bdelloidea</taxon>
        <taxon>Philodinida</taxon>
        <taxon>Philodinidae</taxon>
        <taxon>Rotaria</taxon>
    </lineage>
</organism>
<gene>
    <name evidence="2" type="ORF">OTI717_LOCUS7531</name>
    <name evidence="1" type="ORF">RFH988_LOCUS13086</name>
</gene>
<dbReference type="Proteomes" id="UP000663882">
    <property type="component" value="Unassembled WGS sequence"/>
</dbReference>
<evidence type="ECO:0000313" key="2">
    <source>
        <dbReference type="EMBL" id="CAF3615586.1"/>
    </source>
</evidence>
<protein>
    <submittedName>
        <fullName evidence="1">Uncharacterized protein</fullName>
    </submittedName>
</protein>
<comment type="caution">
    <text evidence="1">The sequence shown here is derived from an EMBL/GenBank/DDBJ whole genome shotgun (WGS) entry which is preliminary data.</text>
</comment>
<evidence type="ECO:0000313" key="3">
    <source>
        <dbReference type="Proteomes" id="UP000663882"/>
    </source>
</evidence>
<name>A0A814F8Q3_9BILA</name>
<evidence type="ECO:0000313" key="1">
    <source>
        <dbReference type="EMBL" id="CAF0979842.1"/>
    </source>
</evidence>
<dbReference type="AlphaFoldDB" id="A0A814F8Q3"/>
<dbReference type="OrthoDB" id="9978594at2759"/>
<sequence length="122" mass="13951">MYRGGMVGLATPRLVHGCTIRNESNGSVYVRILYEPIKGQRDEIFERRSEFQLPKGGQTHVEEAGFDKGSFEIRETIRTIEVTRANGKTQEINAPFEHVDSIELDWPFVIDNTGIQSVKQRR</sequence>
<dbReference type="EMBL" id="CAJOAX010000569">
    <property type="protein sequence ID" value="CAF3615586.1"/>
    <property type="molecule type" value="Genomic_DNA"/>
</dbReference>
<reference evidence="1" key="1">
    <citation type="submission" date="2021-02" db="EMBL/GenBank/DDBJ databases">
        <authorList>
            <person name="Nowell W R."/>
        </authorList>
    </citation>
    <scope>NUCLEOTIDE SEQUENCE</scope>
</reference>
<dbReference type="EMBL" id="CAJNOO010000566">
    <property type="protein sequence ID" value="CAF0979842.1"/>
    <property type="molecule type" value="Genomic_DNA"/>
</dbReference>
<accession>A0A814F8Q3</accession>